<dbReference type="PANTHER" id="PTHR32089">
    <property type="entry name" value="METHYL-ACCEPTING CHEMOTAXIS PROTEIN MCPB"/>
    <property type="match status" value="1"/>
</dbReference>
<dbReference type="InterPro" id="IPR004089">
    <property type="entry name" value="MCPsignal_dom"/>
</dbReference>
<proteinExistence type="inferred from homology"/>
<protein>
    <recommendedName>
        <fullName evidence="10">Chemotaxis protein</fullName>
    </recommendedName>
</protein>
<evidence type="ECO:0000259" key="6">
    <source>
        <dbReference type="PROSITE" id="PS50111"/>
    </source>
</evidence>
<comment type="subcellular location">
    <subcellularLocation>
        <location evidence="1">Membrane</location>
    </subcellularLocation>
</comment>
<comment type="similarity">
    <text evidence="3">Belongs to the methyl-accepting chemotaxis (MCP) protein family.</text>
</comment>
<dbReference type="Pfam" id="PF00015">
    <property type="entry name" value="MCPsignal"/>
    <property type="match status" value="1"/>
</dbReference>
<keyword evidence="9" id="KW-1185">Reference proteome</keyword>
<feature type="transmembrane region" description="Helical" evidence="5">
    <location>
        <begin position="186"/>
        <end position="204"/>
    </location>
</feature>
<dbReference type="InterPro" id="IPR004090">
    <property type="entry name" value="Chemotax_Me-accpt_rcpt"/>
</dbReference>
<keyword evidence="5" id="KW-1133">Transmembrane helix</keyword>
<dbReference type="SMART" id="SM00283">
    <property type="entry name" value="MA"/>
    <property type="match status" value="1"/>
</dbReference>
<feature type="transmembrane region" description="Helical" evidence="5">
    <location>
        <begin position="9"/>
        <end position="29"/>
    </location>
</feature>
<name>A0A172YC72_9GAMM</name>
<evidence type="ECO:0000313" key="8">
    <source>
        <dbReference type="EMBL" id="ANF56716.1"/>
    </source>
</evidence>
<dbReference type="GO" id="GO:0004888">
    <property type="term" value="F:transmembrane signaling receptor activity"/>
    <property type="evidence" value="ECO:0007669"/>
    <property type="project" value="InterPro"/>
</dbReference>
<evidence type="ECO:0000313" key="9">
    <source>
        <dbReference type="Proteomes" id="UP000077875"/>
    </source>
</evidence>
<dbReference type="GO" id="GO:0016020">
    <property type="term" value="C:membrane"/>
    <property type="evidence" value="ECO:0007669"/>
    <property type="project" value="UniProtKB-SubCell"/>
</dbReference>
<feature type="domain" description="HAMP" evidence="7">
    <location>
        <begin position="205"/>
        <end position="257"/>
    </location>
</feature>
<dbReference type="PROSITE" id="PS50885">
    <property type="entry name" value="HAMP"/>
    <property type="match status" value="1"/>
</dbReference>
<evidence type="ECO:0008006" key="10">
    <source>
        <dbReference type="Google" id="ProtNLM"/>
    </source>
</evidence>
<evidence type="ECO:0000256" key="1">
    <source>
        <dbReference type="ARBA" id="ARBA00004370"/>
    </source>
</evidence>
<evidence type="ECO:0000259" key="7">
    <source>
        <dbReference type="PROSITE" id="PS50885"/>
    </source>
</evidence>
<dbReference type="PRINTS" id="PR00260">
    <property type="entry name" value="CHEMTRNSDUCR"/>
</dbReference>
<dbReference type="InterPro" id="IPR003660">
    <property type="entry name" value="HAMP_dom"/>
</dbReference>
<organism evidence="8 9">
    <name type="scientific">Halotalea alkalilenta</name>
    <dbReference type="NCBI Taxonomy" id="376489"/>
    <lineage>
        <taxon>Bacteria</taxon>
        <taxon>Pseudomonadati</taxon>
        <taxon>Pseudomonadota</taxon>
        <taxon>Gammaproteobacteria</taxon>
        <taxon>Oceanospirillales</taxon>
        <taxon>Halomonadaceae</taxon>
        <taxon>Halotalea</taxon>
    </lineage>
</organism>
<dbReference type="KEGG" id="haa:A5892_03910"/>
<dbReference type="Pfam" id="PF00672">
    <property type="entry name" value="HAMP"/>
    <property type="match status" value="1"/>
</dbReference>
<dbReference type="GO" id="GO:0006935">
    <property type="term" value="P:chemotaxis"/>
    <property type="evidence" value="ECO:0007669"/>
    <property type="project" value="InterPro"/>
</dbReference>
<keyword evidence="2 4" id="KW-0807">Transducer</keyword>
<dbReference type="SUPFAM" id="SSF58104">
    <property type="entry name" value="Methyl-accepting chemotaxis protein (MCP) signaling domain"/>
    <property type="match status" value="1"/>
</dbReference>
<dbReference type="GO" id="GO:0007165">
    <property type="term" value="P:signal transduction"/>
    <property type="evidence" value="ECO:0007669"/>
    <property type="project" value="UniProtKB-KW"/>
</dbReference>
<dbReference type="Proteomes" id="UP000077875">
    <property type="component" value="Chromosome"/>
</dbReference>
<dbReference type="RefSeq" id="WP_064121688.1">
    <property type="nucleotide sequence ID" value="NZ_CP015243.1"/>
</dbReference>
<dbReference type="EMBL" id="CP015243">
    <property type="protein sequence ID" value="ANF56716.1"/>
    <property type="molecule type" value="Genomic_DNA"/>
</dbReference>
<evidence type="ECO:0000256" key="4">
    <source>
        <dbReference type="PROSITE-ProRule" id="PRU00284"/>
    </source>
</evidence>
<sequence>MKHWSLRRIIVVNALLVFITLVVMSALSYRSLILIEGAERQQYDSASFSANALNSIWSDELFVLIDGLNSGSPRAEIEQRAREARGRLLIGFERLRELSVPQAQGLLDQFNANLRDFDQLAQAMLVGRSRLAAGENGADSISPRLLSNWQHGREMINQIVTLNQQGSNQSSNIALDHIQLAKAKTLITLVLASLISLCFGVVLYRRIMSPINRLSEGLNQVAGGDLSQRIALKSHDEFRRVEEVTNYLLNELDTLIKNAQRSSIQVTTSVTEIAATARQQQSSASETAATTAEIGSASRGIAETARGLVATMAEVSAAAETTSSLAGKGREDLVHMEDTVTAVMSASEMISGKLTILGEKADNINHVVTTIIKVADQTNLLSLNAAIEAEKAGEYGRGFSVVASEVRRLADQTAASTYDIEQMVKEIQAAISASVMGMDQFTDRVADGIANVHRLGERLSDIIEHVQALLPKVRDVDEAIRTQSAATSQIQNSLDQLGETARQTVESLRQTSAAIDELNLVAQGLRDGVTSFRS</sequence>
<dbReference type="PROSITE" id="PS50111">
    <property type="entry name" value="CHEMOTAXIS_TRANSDUC_2"/>
    <property type="match status" value="1"/>
</dbReference>
<accession>A0A172YC72</accession>
<keyword evidence="5" id="KW-0472">Membrane</keyword>
<gene>
    <name evidence="8" type="ORF">A5892_03910</name>
</gene>
<dbReference type="STRING" id="376489.A5892_03910"/>
<evidence type="ECO:0000256" key="2">
    <source>
        <dbReference type="ARBA" id="ARBA00023224"/>
    </source>
</evidence>
<reference evidence="8 9" key="1">
    <citation type="submission" date="2016-04" db="EMBL/GenBank/DDBJ databases">
        <title>Complete Genome Sequence of Halotalea alkalilenta IHB B 13600.</title>
        <authorList>
            <person name="Swarnkar M.K."/>
            <person name="Sharma A."/>
            <person name="Kaushal K."/>
            <person name="Soni R."/>
            <person name="Rana S."/>
            <person name="Singh A.K."/>
            <person name="Gulati A."/>
        </authorList>
    </citation>
    <scope>NUCLEOTIDE SEQUENCE [LARGE SCALE GENOMIC DNA]</scope>
    <source>
        <strain evidence="8 9">IHB B 13600</strain>
    </source>
</reference>
<dbReference type="Gene3D" id="1.10.287.950">
    <property type="entry name" value="Methyl-accepting chemotaxis protein"/>
    <property type="match status" value="1"/>
</dbReference>
<dbReference type="CDD" id="cd06225">
    <property type="entry name" value="HAMP"/>
    <property type="match status" value="1"/>
</dbReference>
<dbReference type="PANTHER" id="PTHR32089:SF120">
    <property type="entry name" value="METHYL-ACCEPTING CHEMOTAXIS PROTEIN TLPQ"/>
    <property type="match status" value="1"/>
</dbReference>
<dbReference type="SMART" id="SM00304">
    <property type="entry name" value="HAMP"/>
    <property type="match status" value="2"/>
</dbReference>
<evidence type="ECO:0000256" key="3">
    <source>
        <dbReference type="ARBA" id="ARBA00029447"/>
    </source>
</evidence>
<feature type="domain" description="Methyl-accepting transducer" evidence="6">
    <location>
        <begin position="262"/>
        <end position="498"/>
    </location>
</feature>
<evidence type="ECO:0000256" key="5">
    <source>
        <dbReference type="SAM" id="Phobius"/>
    </source>
</evidence>
<dbReference type="AlphaFoldDB" id="A0A172YC72"/>
<keyword evidence="5" id="KW-0812">Transmembrane</keyword>